<proteinExistence type="predicted"/>
<protein>
    <submittedName>
        <fullName evidence="3">Uncharacterized protein</fullName>
    </submittedName>
</protein>
<feature type="signal peptide" evidence="2">
    <location>
        <begin position="1"/>
        <end position="25"/>
    </location>
</feature>
<feature type="chain" id="PRO_5036455743" evidence="2">
    <location>
        <begin position="26"/>
        <end position="95"/>
    </location>
</feature>
<name>A0A8W8INC4_MAGGI</name>
<keyword evidence="2" id="KW-0732">Signal</keyword>
<accession>A0A8W8INC4</accession>
<keyword evidence="1" id="KW-0812">Transmembrane</keyword>
<keyword evidence="1" id="KW-1133">Transmembrane helix</keyword>
<keyword evidence="4" id="KW-1185">Reference proteome</keyword>
<dbReference type="Proteomes" id="UP000005408">
    <property type="component" value="Unassembled WGS sequence"/>
</dbReference>
<sequence length="95" mass="10506">MAFTTFSLCFPAVLLGFILSALVDGRQIEDYNHDKHRSPEMMSSILSRLTFWWFTSVLGGELVVATDLFKAVITAFGINSLIDPFGFGIVDTGLK</sequence>
<dbReference type="EnsemblMetazoa" id="G1512.8">
    <property type="protein sequence ID" value="G1512.8:cds"/>
    <property type="gene ID" value="G1512"/>
</dbReference>
<evidence type="ECO:0000313" key="3">
    <source>
        <dbReference type="EnsemblMetazoa" id="G1512.8:cds"/>
    </source>
</evidence>
<evidence type="ECO:0000313" key="4">
    <source>
        <dbReference type="Proteomes" id="UP000005408"/>
    </source>
</evidence>
<reference evidence="3" key="1">
    <citation type="submission" date="2022-08" db="UniProtKB">
        <authorList>
            <consortium name="EnsemblMetazoa"/>
        </authorList>
    </citation>
    <scope>IDENTIFICATION</scope>
    <source>
        <strain evidence="3">05x7-T-G4-1.051#20</strain>
    </source>
</reference>
<evidence type="ECO:0000256" key="1">
    <source>
        <dbReference type="SAM" id="Phobius"/>
    </source>
</evidence>
<evidence type="ECO:0000256" key="2">
    <source>
        <dbReference type="SAM" id="SignalP"/>
    </source>
</evidence>
<keyword evidence="1" id="KW-0472">Membrane</keyword>
<organism evidence="3 4">
    <name type="scientific">Magallana gigas</name>
    <name type="common">Pacific oyster</name>
    <name type="synonym">Crassostrea gigas</name>
    <dbReference type="NCBI Taxonomy" id="29159"/>
    <lineage>
        <taxon>Eukaryota</taxon>
        <taxon>Metazoa</taxon>
        <taxon>Spiralia</taxon>
        <taxon>Lophotrochozoa</taxon>
        <taxon>Mollusca</taxon>
        <taxon>Bivalvia</taxon>
        <taxon>Autobranchia</taxon>
        <taxon>Pteriomorphia</taxon>
        <taxon>Ostreida</taxon>
        <taxon>Ostreoidea</taxon>
        <taxon>Ostreidae</taxon>
        <taxon>Magallana</taxon>
    </lineage>
</organism>
<feature type="transmembrane region" description="Helical" evidence="1">
    <location>
        <begin position="49"/>
        <end position="69"/>
    </location>
</feature>
<dbReference type="AlphaFoldDB" id="A0A8W8INC4"/>